<keyword evidence="9" id="KW-0998">Cell outer membrane</keyword>
<evidence type="ECO:0000256" key="8">
    <source>
        <dbReference type="ARBA" id="ARBA00023136"/>
    </source>
</evidence>
<name>A0A1B1AE71_9PROT</name>
<dbReference type="KEGG" id="cbot:ATE48_02380"/>
<dbReference type="Gene3D" id="2.40.160.20">
    <property type="match status" value="1"/>
</dbReference>
<dbReference type="GO" id="GO:0015288">
    <property type="term" value="F:porin activity"/>
    <property type="evidence" value="ECO:0007669"/>
    <property type="project" value="UniProtKB-KW"/>
</dbReference>
<dbReference type="Gene3D" id="3.30.1330.60">
    <property type="entry name" value="OmpA-like domain"/>
    <property type="match status" value="1"/>
</dbReference>
<dbReference type="OrthoDB" id="189250at2"/>
<keyword evidence="6" id="KW-0406">Ion transport</keyword>
<evidence type="ECO:0000256" key="3">
    <source>
        <dbReference type="ARBA" id="ARBA00022452"/>
    </source>
</evidence>
<evidence type="ECO:0000256" key="1">
    <source>
        <dbReference type="ARBA" id="ARBA00004571"/>
    </source>
</evidence>
<feature type="signal peptide" evidence="12">
    <location>
        <begin position="1"/>
        <end position="24"/>
    </location>
</feature>
<feature type="compositionally biased region" description="Pro residues" evidence="11">
    <location>
        <begin position="223"/>
        <end position="244"/>
    </location>
</feature>
<dbReference type="PROSITE" id="PS51123">
    <property type="entry name" value="OMPA_2"/>
    <property type="match status" value="1"/>
</dbReference>
<feature type="region of interest" description="Disordered" evidence="11">
    <location>
        <begin position="220"/>
        <end position="245"/>
    </location>
</feature>
<evidence type="ECO:0000256" key="11">
    <source>
        <dbReference type="SAM" id="MobiDB-lite"/>
    </source>
</evidence>
<dbReference type="PANTHER" id="PTHR30329:SF21">
    <property type="entry name" value="LIPOPROTEIN YIAD-RELATED"/>
    <property type="match status" value="1"/>
</dbReference>
<keyword evidence="4" id="KW-0812">Transmembrane</keyword>
<evidence type="ECO:0000256" key="7">
    <source>
        <dbReference type="ARBA" id="ARBA00023114"/>
    </source>
</evidence>
<evidence type="ECO:0000256" key="9">
    <source>
        <dbReference type="ARBA" id="ARBA00023237"/>
    </source>
</evidence>
<protein>
    <recommendedName>
        <fullName evidence="13">OmpA-like domain-containing protein</fullName>
    </recommendedName>
</protein>
<keyword evidence="8 10" id="KW-0472">Membrane</keyword>
<evidence type="ECO:0000256" key="10">
    <source>
        <dbReference type="PROSITE-ProRule" id="PRU00473"/>
    </source>
</evidence>
<dbReference type="PRINTS" id="PR01021">
    <property type="entry name" value="OMPADOMAIN"/>
</dbReference>
<dbReference type="InParanoid" id="A0A1B1AE71"/>
<dbReference type="AlphaFoldDB" id="A0A1B1AE71"/>
<evidence type="ECO:0000256" key="6">
    <source>
        <dbReference type="ARBA" id="ARBA00023065"/>
    </source>
</evidence>
<keyword evidence="5 12" id="KW-0732">Signal</keyword>
<accession>A0A1B1AE71</accession>
<dbReference type="Pfam" id="PF13505">
    <property type="entry name" value="OMP_b-brl"/>
    <property type="match status" value="1"/>
</dbReference>
<dbReference type="GO" id="GO:0006811">
    <property type="term" value="P:monoatomic ion transport"/>
    <property type="evidence" value="ECO:0007669"/>
    <property type="project" value="UniProtKB-KW"/>
</dbReference>
<dbReference type="InterPro" id="IPR006664">
    <property type="entry name" value="OMP_bac"/>
</dbReference>
<feature type="domain" description="OmpA-like" evidence="13">
    <location>
        <begin position="244"/>
        <end position="360"/>
    </location>
</feature>
<dbReference type="STRING" id="1759059.ATE48_02380"/>
<dbReference type="InterPro" id="IPR050330">
    <property type="entry name" value="Bact_OuterMem_StrucFunc"/>
</dbReference>
<evidence type="ECO:0000256" key="2">
    <source>
        <dbReference type="ARBA" id="ARBA00022448"/>
    </source>
</evidence>
<evidence type="ECO:0000313" key="15">
    <source>
        <dbReference type="Proteomes" id="UP000092498"/>
    </source>
</evidence>
<dbReference type="PANTHER" id="PTHR30329">
    <property type="entry name" value="STATOR ELEMENT OF FLAGELLAR MOTOR COMPLEX"/>
    <property type="match status" value="1"/>
</dbReference>
<evidence type="ECO:0000259" key="13">
    <source>
        <dbReference type="PROSITE" id="PS51123"/>
    </source>
</evidence>
<sequence>MKSRITKTVALAALMAGAAGVANATEGWYGRGDIGWSFDGEIDVNDDYANYEFGDSVLEHDWSQHLGMGYAFSNGFRLEGELGHRFNQIEPTDTIDAGGDVHAWSAMANLFYDFNRGGKLEPYIGVGVGAARLNYNVNDHSSLNYAEGEDTVLAYQGLIGFAVGLGEQWDLDIGYRYFIAEGAEGDGSDTTIGSSTVVTPYTTDADYEHQALTVGLRYQFAAPAPPPPPPPPPAPPPPPPPPPVAAACPTSEFVVYFEWDRSNLNQAALETIDAAVNRARQCNVGGVVVVGHTDTSGSPTYNQGLSERRASVVRDALVARGIAAGSVQAQARGESDLARATRDGVREPLNRRTAVTISFR</sequence>
<keyword evidence="7" id="KW-0626">Porin</keyword>
<dbReference type="EMBL" id="CP013244">
    <property type="protein sequence ID" value="ANP44851.1"/>
    <property type="molecule type" value="Genomic_DNA"/>
</dbReference>
<proteinExistence type="predicted"/>
<dbReference type="InterPro" id="IPR011250">
    <property type="entry name" value="OMP/PagP_B-barrel"/>
</dbReference>
<evidence type="ECO:0000256" key="5">
    <source>
        <dbReference type="ARBA" id="ARBA00022729"/>
    </source>
</evidence>
<keyword evidence="2" id="KW-0813">Transport</keyword>
<keyword evidence="15" id="KW-1185">Reference proteome</keyword>
<gene>
    <name evidence="14" type="ORF">ATE48_02380</name>
</gene>
<dbReference type="GO" id="GO:0009279">
    <property type="term" value="C:cell outer membrane"/>
    <property type="evidence" value="ECO:0007669"/>
    <property type="project" value="UniProtKB-SubCell"/>
</dbReference>
<feature type="chain" id="PRO_5008518650" description="OmpA-like domain-containing protein" evidence="12">
    <location>
        <begin position="25"/>
        <end position="360"/>
    </location>
</feature>
<evidence type="ECO:0000313" key="14">
    <source>
        <dbReference type="EMBL" id="ANP44851.1"/>
    </source>
</evidence>
<dbReference type="CDD" id="cd07185">
    <property type="entry name" value="OmpA_C-like"/>
    <property type="match status" value="1"/>
</dbReference>
<evidence type="ECO:0000256" key="12">
    <source>
        <dbReference type="SAM" id="SignalP"/>
    </source>
</evidence>
<dbReference type="InterPro" id="IPR006665">
    <property type="entry name" value="OmpA-like"/>
</dbReference>
<dbReference type="SUPFAM" id="SSF103088">
    <property type="entry name" value="OmpA-like"/>
    <property type="match status" value="1"/>
</dbReference>
<keyword evidence="3" id="KW-1134">Transmembrane beta strand</keyword>
<organism evidence="14 15">
    <name type="scientific">Candidatus Viadribacter manganicus</name>
    <dbReference type="NCBI Taxonomy" id="1759059"/>
    <lineage>
        <taxon>Bacteria</taxon>
        <taxon>Pseudomonadati</taxon>
        <taxon>Pseudomonadota</taxon>
        <taxon>Alphaproteobacteria</taxon>
        <taxon>Hyphomonadales</taxon>
        <taxon>Hyphomonadaceae</taxon>
        <taxon>Candidatus Viadribacter</taxon>
    </lineage>
</organism>
<dbReference type="InterPro" id="IPR027385">
    <property type="entry name" value="Beta-barrel_OMP"/>
</dbReference>
<reference evidence="14 15" key="1">
    <citation type="submission" date="2015-11" db="EMBL/GenBank/DDBJ databases">
        <title>Whole-Genome Sequence of Candidatus Oderbacter manganicum from the National Park Lower Oder Valley, Germany.</title>
        <authorList>
            <person name="Braun B."/>
            <person name="Liere K."/>
            <person name="Szewzyk U."/>
        </authorList>
    </citation>
    <scope>NUCLEOTIDE SEQUENCE [LARGE SCALE GENOMIC DNA]</scope>
    <source>
        <strain evidence="14 15">OTSz_A_272</strain>
    </source>
</reference>
<dbReference type="InterPro" id="IPR036737">
    <property type="entry name" value="OmpA-like_sf"/>
</dbReference>
<dbReference type="SUPFAM" id="SSF56925">
    <property type="entry name" value="OMPA-like"/>
    <property type="match status" value="1"/>
</dbReference>
<comment type="subcellular location">
    <subcellularLocation>
        <location evidence="1">Cell outer membrane</location>
        <topology evidence="1">Multi-pass membrane protein</topology>
    </subcellularLocation>
</comment>
<dbReference type="RefSeq" id="WP_066767450.1">
    <property type="nucleotide sequence ID" value="NZ_CP013244.1"/>
</dbReference>
<dbReference type="FunCoup" id="A0A1B1AE71">
    <property type="interactions" value="149"/>
</dbReference>
<dbReference type="Proteomes" id="UP000092498">
    <property type="component" value="Chromosome"/>
</dbReference>
<dbReference type="GO" id="GO:0046930">
    <property type="term" value="C:pore complex"/>
    <property type="evidence" value="ECO:0007669"/>
    <property type="project" value="UniProtKB-KW"/>
</dbReference>
<dbReference type="Pfam" id="PF00691">
    <property type="entry name" value="OmpA"/>
    <property type="match status" value="1"/>
</dbReference>
<evidence type="ECO:0000256" key="4">
    <source>
        <dbReference type="ARBA" id="ARBA00022692"/>
    </source>
</evidence>